<evidence type="ECO:0000313" key="1">
    <source>
        <dbReference type="EMBL" id="KAJ8671550.1"/>
    </source>
</evidence>
<name>A0ACC2NPV3_9HYME</name>
<sequence length="159" mass="17397">MRDLNWCRTTVSLLTASHQGRSVTSLGLVLRGLILLWDLHDIAPGPVRDLFGTATASPANPSGPARDRTRTGPGPVWDWRDVSRHSDGTCTISHQDRSGTTLGLARRRLTLPRDLHDITPGSVQDYFGTGASLPDPPMGFARHRTRTGPRPVTDWRSVA</sequence>
<proteinExistence type="predicted"/>
<comment type="caution">
    <text evidence="1">The sequence shown here is derived from an EMBL/GenBank/DDBJ whole genome shotgun (WGS) entry which is preliminary data.</text>
</comment>
<evidence type="ECO:0000313" key="2">
    <source>
        <dbReference type="Proteomes" id="UP001239111"/>
    </source>
</evidence>
<reference evidence="1" key="1">
    <citation type="submission" date="2023-04" db="EMBL/GenBank/DDBJ databases">
        <title>A chromosome-level genome assembly of the parasitoid wasp Eretmocerus hayati.</title>
        <authorList>
            <person name="Zhong Y."/>
            <person name="Liu S."/>
            <person name="Liu Y."/>
        </authorList>
    </citation>
    <scope>NUCLEOTIDE SEQUENCE</scope>
    <source>
        <strain evidence="1">ZJU_SS_LIU_2023</strain>
    </source>
</reference>
<protein>
    <submittedName>
        <fullName evidence="1">Uncharacterized protein</fullName>
    </submittedName>
</protein>
<dbReference type="Proteomes" id="UP001239111">
    <property type="component" value="Chromosome 3"/>
</dbReference>
<gene>
    <name evidence="1" type="ORF">QAD02_002809</name>
</gene>
<accession>A0ACC2NPV3</accession>
<keyword evidence="2" id="KW-1185">Reference proteome</keyword>
<organism evidence="1 2">
    <name type="scientific">Eretmocerus hayati</name>
    <dbReference type="NCBI Taxonomy" id="131215"/>
    <lineage>
        <taxon>Eukaryota</taxon>
        <taxon>Metazoa</taxon>
        <taxon>Ecdysozoa</taxon>
        <taxon>Arthropoda</taxon>
        <taxon>Hexapoda</taxon>
        <taxon>Insecta</taxon>
        <taxon>Pterygota</taxon>
        <taxon>Neoptera</taxon>
        <taxon>Endopterygota</taxon>
        <taxon>Hymenoptera</taxon>
        <taxon>Apocrita</taxon>
        <taxon>Proctotrupomorpha</taxon>
        <taxon>Chalcidoidea</taxon>
        <taxon>Aphelinidae</taxon>
        <taxon>Aphelininae</taxon>
        <taxon>Eretmocerus</taxon>
    </lineage>
</organism>
<dbReference type="EMBL" id="CM056743">
    <property type="protein sequence ID" value="KAJ8671550.1"/>
    <property type="molecule type" value="Genomic_DNA"/>
</dbReference>